<accession>A0AAE1J2Q5</accession>
<organism evidence="1 2">
    <name type="scientific">Acacia crassicarpa</name>
    <name type="common">northern wattle</name>
    <dbReference type="NCBI Taxonomy" id="499986"/>
    <lineage>
        <taxon>Eukaryota</taxon>
        <taxon>Viridiplantae</taxon>
        <taxon>Streptophyta</taxon>
        <taxon>Embryophyta</taxon>
        <taxon>Tracheophyta</taxon>
        <taxon>Spermatophyta</taxon>
        <taxon>Magnoliopsida</taxon>
        <taxon>eudicotyledons</taxon>
        <taxon>Gunneridae</taxon>
        <taxon>Pentapetalae</taxon>
        <taxon>rosids</taxon>
        <taxon>fabids</taxon>
        <taxon>Fabales</taxon>
        <taxon>Fabaceae</taxon>
        <taxon>Caesalpinioideae</taxon>
        <taxon>mimosoid clade</taxon>
        <taxon>Acacieae</taxon>
        <taxon>Acacia</taxon>
    </lineage>
</organism>
<sequence length="135" mass="15707">MNQAFGCKLAWNLVSGASSLWSDVLLHKYMLRNDQNLLTFKSGDSPLWRFISCQKDILDEATMWRVRNGNSVKFFSDKWLFKDELVEDMCLRSLSFEERASVVSDWTVNGSWDFQLLELIVPMRVIQRLIATPPL</sequence>
<gene>
    <name evidence="1" type="ORF">QN277_028173</name>
</gene>
<evidence type="ECO:0000313" key="2">
    <source>
        <dbReference type="Proteomes" id="UP001293593"/>
    </source>
</evidence>
<dbReference type="AlphaFoldDB" id="A0AAE1J2Q5"/>
<dbReference type="Proteomes" id="UP001293593">
    <property type="component" value="Unassembled WGS sequence"/>
</dbReference>
<dbReference type="EMBL" id="JAWXYG010000009">
    <property type="protein sequence ID" value="KAK4262635.1"/>
    <property type="molecule type" value="Genomic_DNA"/>
</dbReference>
<evidence type="ECO:0000313" key="1">
    <source>
        <dbReference type="EMBL" id="KAK4262635.1"/>
    </source>
</evidence>
<comment type="caution">
    <text evidence="1">The sequence shown here is derived from an EMBL/GenBank/DDBJ whole genome shotgun (WGS) entry which is preliminary data.</text>
</comment>
<proteinExistence type="predicted"/>
<protein>
    <submittedName>
        <fullName evidence="1">Uncharacterized protein</fullName>
    </submittedName>
</protein>
<name>A0AAE1J2Q5_9FABA</name>
<reference evidence="1" key="1">
    <citation type="submission" date="2023-10" db="EMBL/GenBank/DDBJ databases">
        <title>Chromosome-level genome of the transformable northern wattle, Acacia crassicarpa.</title>
        <authorList>
            <person name="Massaro I."/>
            <person name="Sinha N.R."/>
            <person name="Poethig S."/>
            <person name="Leichty A.R."/>
        </authorList>
    </citation>
    <scope>NUCLEOTIDE SEQUENCE</scope>
    <source>
        <strain evidence="1">Acra3RX</strain>
        <tissue evidence="1">Leaf</tissue>
    </source>
</reference>
<keyword evidence="2" id="KW-1185">Reference proteome</keyword>